<sequence>MYENVAGFEWYDYATFSIMVIVSVTIGIYFGIVKRQDNKEEYLLGGKSMGVIPVTVSLITSTVSGITLMAYPADVYKYGSNVLLLCIMLPINGFIYSYVFLPVYLKAEVTSLYEYLEKRFSSSCRTLASVLFTISMILYGSVVIYLPSLAFKQGTGIDVVVVAPIICILCIFYTTIGGIKAVIWTDTFQFFATISSTITIIIVGIISVGGIKNVWDTNLAGERLNIFNFRCDVTSRDTVWSIVLGATVQWSSYIICNQGEFQKCRSVPTLAKARLCTILYGFGTAILMFTAIVNGNIMYAKYSTCDPLSTKQVYRDDQLLPYFVLDISSRIPGLPGIFIAGVFSAALSTFSAGMNAVAGVIYEDFLLKFLSQETQKEREGIILKTLVVCFGTICTLLVLVVQLVSEIVPFLSSIQGFIGGSLLGMMVLGVMVPVANSKGAFSGAVVALIFVTWIGFGRLWYTFRGMSFDLAKPMSVQSCNFSYNTTTVKDVEDIFIMYRISFWYITVIGSGTTILIGTVVSLLTRNPGQVVNKNLISPILHRFLD</sequence>
<evidence type="ECO:0000256" key="7">
    <source>
        <dbReference type="ARBA" id="ARBA00023053"/>
    </source>
</evidence>
<dbReference type="PANTHER" id="PTHR42985:SF21">
    <property type="entry name" value="SODIUM-DEPENDENT MULTIVITAMIN TRANSPORTER-LIKE PROTEIN"/>
    <property type="match status" value="1"/>
</dbReference>
<dbReference type="GO" id="GO:0006814">
    <property type="term" value="P:sodium ion transport"/>
    <property type="evidence" value="ECO:0007669"/>
    <property type="project" value="UniProtKB-KW"/>
</dbReference>
<evidence type="ECO:0000256" key="5">
    <source>
        <dbReference type="ARBA" id="ARBA00022692"/>
    </source>
</evidence>
<accession>A0AAN7V8H9</accession>
<evidence type="ECO:0000313" key="13">
    <source>
        <dbReference type="EMBL" id="KAK5642193.1"/>
    </source>
</evidence>
<dbReference type="Proteomes" id="UP001329430">
    <property type="component" value="Chromosome 6"/>
</dbReference>
<comment type="caution">
    <text evidence="13">The sequence shown here is derived from an EMBL/GenBank/DDBJ whole genome shotgun (WGS) entry which is preliminary data.</text>
</comment>
<evidence type="ECO:0008006" key="15">
    <source>
        <dbReference type="Google" id="ProtNLM"/>
    </source>
</evidence>
<comment type="subcellular location">
    <subcellularLocation>
        <location evidence="1">Cell membrane</location>
        <topology evidence="1">Multi-pass membrane protein</topology>
    </subcellularLocation>
</comment>
<evidence type="ECO:0000256" key="10">
    <source>
        <dbReference type="ARBA" id="ARBA00023201"/>
    </source>
</evidence>
<keyword evidence="6 12" id="KW-1133">Transmembrane helix</keyword>
<feature type="transmembrane region" description="Helical" evidence="12">
    <location>
        <begin position="410"/>
        <end position="432"/>
    </location>
</feature>
<gene>
    <name evidence="13" type="ORF">RI129_008360</name>
</gene>
<keyword evidence="3" id="KW-0813">Transport</keyword>
<organism evidence="13 14">
    <name type="scientific">Pyrocoelia pectoralis</name>
    <dbReference type="NCBI Taxonomy" id="417401"/>
    <lineage>
        <taxon>Eukaryota</taxon>
        <taxon>Metazoa</taxon>
        <taxon>Ecdysozoa</taxon>
        <taxon>Arthropoda</taxon>
        <taxon>Hexapoda</taxon>
        <taxon>Insecta</taxon>
        <taxon>Pterygota</taxon>
        <taxon>Neoptera</taxon>
        <taxon>Endopterygota</taxon>
        <taxon>Coleoptera</taxon>
        <taxon>Polyphaga</taxon>
        <taxon>Elateriformia</taxon>
        <taxon>Elateroidea</taxon>
        <taxon>Lampyridae</taxon>
        <taxon>Lampyrinae</taxon>
        <taxon>Pyrocoelia</taxon>
    </lineage>
</organism>
<feature type="transmembrane region" description="Helical" evidence="12">
    <location>
        <begin position="439"/>
        <end position="461"/>
    </location>
</feature>
<dbReference type="GO" id="GO:0015293">
    <property type="term" value="F:symporter activity"/>
    <property type="evidence" value="ECO:0007669"/>
    <property type="project" value="TreeGrafter"/>
</dbReference>
<evidence type="ECO:0000256" key="4">
    <source>
        <dbReference type="ARBA" id="ARBA00022475"/>
    </source>
</evidence>
<feature type="transmembrane region" description="Helical" evidence="12">
    <location>
        <begin position="337"/>
        <end position="361"/>
    </location>
</feature>
<dbReference type="Pfam" id="PF00474">
    <property type="entry name" value="SSF"/>
    <property type="match status" value="1"/>
</dbReference>
<proteinExistence type="inferred from homology"/>
<feature type="transmembrane region" description="Helical" evidence="12">
    <location>
        <begin position="238"/>
        <end position="256"/>
    </location>
</feature>
<evidence type="ECO:0000256" key="11">
    <source>
        <dbReference type="RuleBase" id="RU362091"/>
    </source>
</evidence>
<dbReference type="CDD" id="cd11492">
    <property type="entry name" value="SLC5sbd_NIS-SMVT"/>
    <property type="match status" value="1"/>
</dbReference>
<evidence type="ECO:0000256" key="1">
    <source>
        <dbReference type="ARBA" id="ARBA00004651"/>
    </source>
</evidence>
<feature type="transmembrane region" description="Helical" evidence="12">
    <location>
        <begin position="126"/>
        <end position="147"/>
    </location>
</feature>
<evidence type="ECO:0000256" key="9">
    <source>
        <dbReference type="ARBA" id="ARBA00023136"/>
    </source>
</evidence>
<keyword evidence="7" id="KW-0915">Sodium</keyword>
<name>A0AAN7V8H9_9COLE</name>
<protein>
    <recommendedName>
        <fullName evidence="15">Sodium-coupled monocarboxylate transporter 1</fullName>
    </recommendedName>
</protein>
<keyword evidence="5 12" id="KW-0812">Transmembrane</keyword>
<evidence type="ECO:0000256" key="12">
    <source>
        <dbReference type="SAM" id="Phobius"/>
    </source>
</evidence>
<dbReference type="Gene3D" id="1.20.1730.10">
    <property type="entry name" value="Sodium/glucose cotransporter"/>
    <property type="match status" value="1"/>
</dbReference>
<dbReference type="NCBIfam" id="TIGR00813">
    <property type="entry name" value="sss"/>
    <property type="match status" value="1"/>
</dbReference>
<dbReference type="EMBL" id="JAVRBK010000006">
    <property type="protein sequence ID" value="KAK5642193.1"/>
    <property type="molecule type" value="Genomic_DNA"/>
</dbReference>
<feature type="transmembrane region" description="Helical" evidence="12">
    <location>
        <begin position="44"/>
        <end position="70"/>
    </location>
</feature>
<feature type="transmembrane region" description="Helical" evidence="12">
    <location>
        <begin position="190"/>
        <end position="211"/>
    </location>
</feature>
<dbReference type="PROSITE" id="PS50283">
    <property type="entry name" value="NA_SOLUT_SYMP_3"/>
    <property type="match status" value="1"/>
</dbReference>
<feature type="transmembrane region" description="Helical" evidence="12">
    <location>
        <begin position="82"/>
        <end position="105"/>
    </location>
</feature>
<feature type="transmembrane region" description="Helical" evidence="12">
    <location>
        <begin position="381"/>
        <end position="404"/>
    </location>
</feature>
<dbReference type="PANTHER" id="PTHR42985">
    <property type="entry name" value="SODIUM-COUPLED MONOCARBOXYLATE TRANSPORTER"/>
    <property type="match status" value="1"/>
</dbReference>
<evidence type="ECO:0000256" key="3">
    <source>
        <dbReference type="ARBA" id="ARBA00022448"/>
    </source>
</evidence>
<dbReference type="InterPro" id="IPR001734">
    <property type="entry name" value="Na/solute_symporter"/>
</dbReference>
<keyword evidence="8" id="KW-0406">Ion transport</keyword>
<feature type="transmembrane region" description="Helical" evidence="12">
    <location>
        <begin position="159"/>
        <end position="183"/>
    </location>
</feature>
<keyword evidence="4" id="KW-1003">Cell membrane</keyword>
<evidence type="ECO:0000313" key="14">
    <source>
        <dbReference type="Proteomes" id="UP001329430"/>
    </source>
</evidence>
<feature type="transmembrane region" description="Helical" evidence="12">
    <location>
        <begin position="502"/>
        <end position="523"/>
    </location>
</feature>
<dbReference type="InterPro" id="IPR051163">
    <property type="entry name" value="Sodium:Solute_Symporter_SSF"/>
</dbReference>
<keyword evidence="9 12" id="KW-0472">Membrane</keyword>
<feature type="transmembrane region" description="Helical" evidence="12">
    <location>
        <begin position="13"/>
        <end position="32"/>
    </location>
</feature>
<feature type="transmembrane region" description="Helical" evidence="12">
    <location>
        <begin position="277"/>
        <end position="299"/>
    </location>
</feature>
<comment type="similarity">
    <text evidence="2 11">Belongs to the sodium:solute symporter (SSF) (TC 2.A.21) family.</text>
</comment>
<dbReference type="GO" id="GO:0005886">
    <property type="term" value="C:plasma membrane"/>
    <property type="evidence" value="ECO:0007669"/>
    <property type="project" value="UniProtKB-SubCell"/>
</dbReference>
<reference evidence="13 14" key="1">
    <citation type="journal article" date="2024" name="Insects">
        <title>An Improved Chromosome-Level Genome Assembly of the Firefly Pyrocoelia pectoralis.</title>
        <authorList>
            <person name="Fu X."/>
            <person name="Meyer-Rochow V.B."/>
            <person name="Ballantyne L."/>
            <person name="Zhu X."/>
        </authorList>
    </citation>
    <scope>NUCLEOTIDE SEQUENCE [LARGE SCALE GENOMIC DNA]</scope>
    <source>
        <strain evidence="13">XCY_ONT2</strain>
    </source>
</reference>
<dbReference type="InterPro" id="IPR038377">
    <property type="entry name" value="Na/Glc_symporter_sf"/>
</dbReference>
<keyword evidence="10" id="KW-0739">Sodium transport</keyword>
<evidence type="ECO:0000256" key="6">
    <source>
        <dbReference type="ARBA" id="ARBA00022989"/>
    </source>
</evidence>
<dbReference type="AlphaFoldDB" id="A0AAN7V8H9"/>
<evidence type="ECO:0000256" key="8">
    <source>
        <dbReference type="ARBA" id="ARBA00023065"/>
    </source>
</evidence>
<keyword evidence="14" id="KW-1185">Reference proteome</keyword>
<evidence type="ECO:0000256" key="2">
    <source>
        <dbReference type="ARBA" id="ARBA00006434"/>
    </source>
</evidence>